<evidence type="ECO:0000256" key="6">
    <source>
        <dbReference type="ARBA" id="ARBA00022692"/>
    </source>
</evidence>
<feature type="transmembrane region" description="Helical" evidence="9">
    <location>
        <begin position="126"/>
        <end position="145"/>
    </location>
</feature>
<dbReference type="PANTHER" id="PTHR30183:SF3">
    <property type="entry name" value="MOLYBDENUM TRANSPORT SYSTEM PERMEASE PROTEIN MODB"/>
    <property type="match status" value="1"/>
</dbReference>
<evidence type="ECO:0000313" key="11">
    <source>
        <dbReference type="EMBL" id="BFH72436.1"/>
    </source>
</evidence>
<dbReference type="EMBL" id="AP031322">
    <property type="protein sequence ID" value="BFH72436.1"/>
    <property type="molecule type" value="Genomic_DNA"/>
</dbReference>
<dbReference type="GeneID" id="92353308"/>
<dbReference type="InterPro" id="IPR035906">
    <property type="entry name" value="MetI-like_sf"/>
</dbReference>
<evidence type="ECO:0000256" key="4">
    <source>
        <dbReference type="ARBA" id="ARBA00022475"/>
    </source>
</evidence>
<dbReference type="CDD" id="cd06261">
    <property type="entry name" value="TM_PBP2"/>
    <property type="match status" value="1"/>
</dbReference>
<organism evidence="11">
    <name type="scientific">Sulfurisphaera javensis</name>
    <dbReference type="NCBI Taxonomy" id="2049879"/>
    <lineage>
        <taxon>Archaea</taxon>
        <taxon>Thermoproteota</taxon>
        <taxon>Thermoprotei</taxon>
        <taxon>Sulfolobales</taxon>
        <taxon>Sulfolobaceae</taxon>
        <taxon>Sulfurisphaera</taxon>
    </lineage>
</organism>
<feature type="transmembrane region" description="Helical" evidence="9">
    <location>
        <begin position="197"/>
        <end position="216"/>
    </location>
</feature>
<dbReference type="Pfam" id="PF00528">
    <property type="entry name" value="BPD_transp_1"/>
    <property type="match status" value="1"/>
</dbReference>
<dbReference type="KEGG" id="sjv:SJAV_03800"/>
<evidence type="ECO:0000256" key="8">
    <source>
        <dbReference type="ARBA" id="ARBA00023136"/>
    </source>
</evidence>
<feature type="transmembrane region" description="Helical" evidence="9">
    <location>
        <begin position="84"/>
        <end position="106"/>
    </location>
</feature>
<evidence type="ECO:0000256" key="7">
    <source>
        <dbReference type="ARBA" id="ARBA00022989"/>
    </source>
</evidence>
<dbReference type="AlphaFoldDB" id="A0AAT9GNN7"/>
<keyword evidence="6 9" id="KW-0812">Transmembrane</keyword>
<dbReference type="InterPro" id="IPR000515">
    <property type="entry name" value="MetI-like"/>
</dbReference>
<sequence>MAGISVQFNFFKAVAFFLAFLLIFPILAILYYGYGPYFVKSYAFGKNIITSIELTFFASTISILVIILLFTPLAYYLARHKNPVIEAIVDIPASVPHPVVGIALLFIDSPLNPLGKFLLHHGINFFYTYLGLITALIIVSSPIYIRAMQNFYEGFPRSHEYFALSLGASELRTFFRIVLPSSIRGIISAGLTSMARAISEFGSVVIVAPYVSGWIFNGDPVASVCVYNTFLTYFNASIVEAATLILFSLILVVATRIFVYFSFKRET</sequence>
<evidence type="ECO:0000256" key="9">
    <source>
        <dbReference type="RuleBase" id="RU363032"/>
    </source>
</evidence>
<dbReference type="GO" id="GO:0005886">
    <property type="term" value="C:plasma membrane"/>
    <property type="evidence" value="ECO:0007669"/>
    <property type="project" value="UniProtKB-SubCell"/>
</dbReference>
<keyword evidence="7 9" id="KW-1133">Transmembrane helix</keyword>
<keyword evidence="3 9" id="KW-0813">Transport</keyword>
<proteinExistence type="inferred from homology"/>
<dbReference type="SUPFAM" id="SSF161098">
    <property type="entry name" value="MetI-like"/>
    <property type="match status" value="1"/>
</dbReference>
<feature type="transmembrane region" description="Helical" evidence="9">
    <location>
        <begin position="236"/>
        <end position="261"/>
    </location>
</feature>
<evidence type="ECO:0000256" key="3">
    <source>
        <dbReference type="ARBA" id="ARBA00022448"/>
    </source>
</evidence>
<dbReference type="PANTHER" id="PTHR30183">
    <property type="entry name" value="MOLYBDENUM TRANSPORT SYSTEM PERMEASE PROTEIN MODB"/>
    <property type="match status" value="1"/>
</dbReference>
<evidence type="ECO:0000256" key="1">
    <source>
        <dbReference type="ARBA" id="ARBA00004651"/>
    </source>
</evidence>
<keyword evidence="8 9" id="KW-0472">Membrane</keyword>
<feature type="transmembrane region" description="Helical" evidence="9">
    <location>
        <begin position="12"/>
        <end position="34"/>
    </location>
</feature>
<evidence type="ECO:0000256" key="2">
    <source>
        <dbReference type="ARBA" id="ARBA00009306"/>
    </source>
</evidence>
<dbReference type="Gene3D" id="1.10.3720.10">
    <property type="entry name" value="MetI-like"/>
    <property type="match status" value="1"/>
</dbReference>
<dbReference type="RefSeq" id="WP_369610662.1">
    <property type="nucleotide sequence ID" value="NZ_AP031322.1"/>
</dbReference>
<feature type="transmembrane region" description="Helical" evidence="9">
    <location>
        <begin position="54"/>
        <end position="77"/>
    </location>
</feature>
<name>A0AAT9GNN7_9CREN</name>
<feature type="domain" description="ABC transmembrane type-1" evidence="10">
    <location>
        <begin position="52"/>
        <end position="257"/>
    </location>
</feature>
<dbReference type="PROSITE" id="PS50928">
    <property type="entry name" value="ABC_TM1"/>
    <property type="match status" value="1"/>
</dbReference>
<reference evidence="11" key="1">
    <citation type="submission" date="2024-03" db="EMBL/GenBank/DDBJ databases">
        <title>Complete genome sequence of Sulfurisphaera javensis strain KD-1.</title>
        <authorList>
            <person name="Sakai H."/>
            <person name="Nur N."/>
            <person name="Suwanto A."/>
            <person name="Kurosawa N."/>
        </authorList>
    </citation>
    <scope>NUCLEOTIDE SEQUENCE</scope>
    <source>
        <strain evidence="11">KD-1</strain>
    </source>
</reference>
<comment type="subcellular location">
    <subcellularLocation>
        <location evidence="1 9">Cell membrane</location>
        <topology evidence="1 9">Multi-pass membrane protein</topology>
    </subcellularLocation>
</comment>
<protein>
    <submittedName>
        <fullName evidence="11">ABC transporter permease</fullName>
    </submittedName>
</protein>
<keyword evidence="5" id="KW-0500">Molybdenum</keyword>
<gene>
    <name evidence="11" type="ORF">SJAV_03800</name>
</gene>
<keyword evidence="4" id="KW-1003">Cell membrane</keyword>
<evidence type="ECO:0000256" key="5">
    <source>
        <dbReference type="ARBA" id="ARBA00022505"/>
    </source>
</evidence>
<dbReference type="GO" id="GO:0055085">
    <property type="term" value="P:transmembrane transport"/>
    <property type="evidence" value="ECO:0007669"/>
    <property type="project" value="InterPro"/>
</dbReference>
<evidence type="ECO:0000259" key="10">
    <source>
        <dbReference type="PROSITE" id="PS50928"/>
    </source>
</evidence>
<accession>A0AAT9GNN7</accession>
<comment type="similarity">
    <text evidence="2 9">Belongs to the binding-protein-dependent transport system permease family.</text>
</comment>